<feature type="domain" description="Abortive phage infection protein C-terminal" evidence="1">
    <location>
        <begin position="96"/>
        <end position="346"/>
    </location>
</feature>
<gene>
    <name evidence="2" type="ORF">BJ971_002293</name>
</gene>
<sequence>MMVLMRRDAVHDNVKARLDEVCGEFNAHGAYLDYEFLYLPDIWGLISKVATPDPIDLPVALTKWLDVSTPMRAINGVVGVADVGEWYDRHGDLLFLKNIRESLGVTQVNADIERTLLEDPYSFWYRNNGITMLCDSFSVTPISRGAPYGAATVTVRNASIINGAQTVASIASAMRSDGVTAGQATVSVRIIESSQPETSIEITKSTNTQNHIERRDFVALDPVQIDIREDFRLTLGLTYAIRRSEFEPSPESGCTVREAAIALACAHASSDLAVRVRHNEDLLWEEGSAGAYSRLFGEQPSAVQIWRSVLLLREVRDCLHKITGKYEGRAAAIAEQSTLVVAHIVFQQLGREGVDDSEVDWRSVLDQVPALTERVIQWLIWDVDHSYGKNSFVTGTFASAERVRSMVPRVAQALESATVPDLAPEYRMIPRQRSTRRPNSVGLIVDSGRIKDGTPLTFRPRTEPERLALEKWLAEDPRRGVVTWVNTRGKPFVWSFDGKRYSPSGLVMKMYALAEWAGAPVAVQGPARWYVRSEGNLVRIAGLLAQQAEDTDLDEGTGGSD</sequence>
<keyword evidence="3" id="KW-1185">Reference proteome</keyword>
<protein>
    <recommendedName>
        <fullName evidence="1">Abortive phage infection protein C-terminal domain-containing protein</fullName>
    </recommendedName>
</protein>
<evidence type="ECO:0000313" key="3">
    <source>
        <dbReference type="Proteomes" id="UP000578112"/>
    </source>
</evidence>
<evidence type="ECO:0000313" key="2">
    <source>
        <dbReference type="EMBL" id="MBB4761737.1"/>
    </source>
</evidence>
<dbReference type="AlphaFoldDB" id="A0A7W7MPI8"/>
<dbReference type="InterPro" id="IPR018891">
    <property type="entry name" value="AIPR_C"/>
</dbReference>
<name>A0A7W7MPI8_9ACTN</name>
<reference evidence="2 3" key="1">
    <citation type="submission" date="2020-08" db="EMBL/GenBank/DDBJ databases">
        <title>Sequencing the genomes of 1000 actinobacteria strains.</title>
        <authorList>
            <person name="Klenk H.-P."/>
        </authorList>
    </citation>
    <scope>NUCLEOTIDE SEQUENCE [LARGE SCALE GENOMIC DNA]</scope>
    <source>
        <strain evidence="2 3">DSM 43149</strain>
    </source>
</reference>
<organism evidence="2 3">
    <name type="scientific">Actinoplanes digitatis</name>
    <dbReference type="NCBI Taxonomy" id="1868"/>
    <lineage>
        <taxon>Bacteria</taxon>
        <taxon>Bacillati</taxon>
        <taxon>Actinomycetota</taxon>
        <taxon>Actinomycetes</taxon>
        <taxon>Micromonosporales</taxon>
        <taxon>Micromonosporaceae</taxon>
        <taxon>Actinoplanes</taxon>
    </lineage>
</organism>
<dbReference type="Pfam" id="PF10592">
    <property type="entry name" value="AIPR"/>
    <property type="match status" value="1"/>
</dbReference>
<comment type="caution">
    <text evidence="2">The sequence shown here is derived from an EMBL/GenBank/DDBJ whole genome shotgun (WGS) entry which is preliminary data.</text>
</comment>
<dbReference type="Proteomes" id="UP000578112">
    <property type="component" value="Unassembled WGS sequence"/>
</dbReference>
<accession>A0A7W7MPI8</accession>
<proteinExistence type="predicted"/>
<dbReference type="EMBL" id="JACHNH010000001">
    <property type="protein sequence ID" value="MBB4761737.1"/>
    <property type="molecule type" value="Genomic_DNA"/>
</dbReference>
<evidence type="ECO:0000259" key="1">
    <source>
        <dbReference type="Pfam" id="PF10592"/>
    </source>
</evidence>